<organism evidence="7 8">
    <name type="scientific">Glossina austeni</name>
    <name type="common">Savannah tsetse fly</name>
    <dbReference type="NCBI Taxonomy" id="7395"/>
    <lineage>
        <taxon>Eukaryota</taxon>
        <taxon>Metazoa</taxon>
        <taxon>Ecdysozoa</taxon>
        <taxon>Arthropoda</taxon>
        <taxon>Hexapoda</taxon>
        <taxon>Insecta</taxon>
        <taxon>Pterygota</taxon>
        <taxon>Neoptera</taxon>
        <taxon>Endopterygota</taxon>
        <taxon>Diptera</taxon>
        <taxon>Brachycera</taxon>
        <taxon>Muscomorpha</taxon>
        <taxon>Hippoboscoidea</taxon>
        <taxon>Glossinidae</taxon>
        <taxon>Glossina</taxon>
    </lineage>
</organism>
<evidence type="ECO:0000313" key="7">
    <source>
        <dbReference type="EnsemblMetazoa" id="GAUT050563-PA"/>
    </source>
</evidence>
<evidence type="ECO:0000256" key="2">
    <source>
        <dbReference type="ARBA" id="ARBA00022670"/>
    </source>
</evidence>
<dbReference type="InterPro" id="IPR037730">
    <property type="entry name" value="IMP2"/>
</dbReference>
<evidence type="ECO:0000256" key="3">
    <source>
        <dbReference type="ARBA" id="ARBA00022692"/>
    </source>
</evidence>
<reference evidence="7" key="1">
    <citation type="submission" date="2020-05" db="UniProtKB">
        <authorList>
            <consortium name="EnsemblMetazoa"/>
        </authorList>
    </citation>
    <scope>IDENTIFICATION</scope>
    <source>
        <strain evidence="7">TTRI</strain>
    </source>
</reference>
<dbReference type="STRING" id="7395.A0A1A9VX86"/>
<evidence type="ECO:0000256" key="1">
    <source>
        <dbReference type="ARBA" id="ARBA00004167"/>
    </source>
</evidence>
<dbReference type="Proteomes" id="UP000078200">
    <property type="component" value="Unassembled WGS sequence"/>
</dbReference>
<evidence type="ECO:0000256" key="5">
    <source>
        <dbReference type="ARBA" id="ARBA00022989"/>
    </source>
</evidence>
<dbReference type="GO" id="GO:0006465">
    <property type="term" value="P:signal peptide processing"/>
    <property type="evidence" value="ECO:0007669"/>
    <property type="project" value="InterPro"/>
</dbReference>
<keyword evidence="6" id="KW-0472">Membrane</keyword>
<dbReference type="GO" id="GO:0006627">
    <property type="term" value="P:protein processing involved in protein targeting to mitochondrion"/>
    <property type="evidence" value="ECO:0007669"/>
    <property type="project" value="InterPro"/>
</dbReference>
<dbReference type="EnsemblMetazoa" id="GAUT050563-RA">
    <property type="protein sequence ID" value="GAUT050563-PA"/>
    <property type="gene ID" value="GAUT050563"/>
</dbReference>
<dbReference type="GO" id="GO:0042720">
    <property type="term" value="C:mitochondrial inner membrane peptidase complex"/>
    <property type="evidence" value="ECO:0007669"/>
    <property type="project" value="InterPro"/>
</dbReference>
<dbReference type="PANTHER" id="PTHR46041:SF2">
    <property type="entry name" value="MITOCHONDRIAL INNER MEMBRANE PROTEASE SUBUNIT 2"/>
    <property type="match status" value="1"/>
</dbReference>
<dbReference type="SUPFAM" id="SSF51306">
    <property type="entry name" value="LexA/Signal peptidase"/>
    <property type="match status" value="1"/>
</dbReference>
<name>A0A1A9VX86_GLOAU</name>
<evidence type="ECO:0000256" key="4">
    <source>
        <dbReference type="ARBA" id="ARBA00022801"/>
    </source>
</evidence>
<evidence type="ECO:0000256" key="6">
    <source>
        <dbReference type="ARBA" id="ARBA00023136"/>
    </source>
</evidence>
<dbReference type="InterPro" id="IPR036286">
    <property type="entry name" value="LexA/Signal_pep-like_sf"/>
</dbReference>
<dbReference type="GO" id="GO:0004175">
    <property type="term" value="F:endopeptidase activity"/>
    <property type="evidence" value="ECO:0007669"/>
    <property type="project" value="TreeGrafter"/>
</dbReference>
<sequence>MGYNYSTAHVHNKMLQEQLETTPCKRFKICTEFTHRCMIGFQGDVLSTLDYKQDSLRIPEGHCSAEGDHFGHSLDSNVFGPITVGCRLSLHPSETQKSQNCLNILEEVQRDAELYSMIRSLPLRPNRPIELIMEV</sequence>
<protein>
    <submittedName>
        <fullName evidence="7">Uncharacterized protein</fullName>
    </submittedName>
</protein>
<keyword evidence="4" id="KW-0378">Hydrolase</keyword>
<dbReference type="GO" id="GO:0008236">
    <property type="term" value="F:serine-type peptidase activity"/>
    <property type="evidence" value="ECO:0007669"/>
    <property type="project" value="InterPro"/>
</dbReference>
<keyword evidence="3" id="KW-0812">Transmembrane</keyword>
<proteinExistence type="predicted"/>
<accession>A0A1A9VX86</accession>
<dbReference type="AlphaFoldDB" id="A0A1A9VX86"/>
<keyword evidence="2" id="KW-0645">Protease</keyword>
<comment type="subcellular location">
    <subcellularLocation>
        <location evidence="1">Membrane</location>
        <topology evidence="1">Single-pass membrane protein</topology>
    </subcellularLocation>
</comment>
<evidence type="ECO:0000313" key="8">
    <source>
        <dbReference type="Proteomes" id="UP000078200"/>
    </source>
</evidence>
<keyword evidence="8" id="KW-1185">Reference proteome</keyword>
<dbReference type="PANTHER" id="PTHR46041">
    <property type="entry name" value="MITOCHONDRIAL INNER MEMBRANE PROTEASE SUBUNIT 2"/>
    <property type="match status" value="1"/>
</dbReference>
<dbReference type="VEuPathDB" id="VectorBase:GAUT050563"/>
<keyword evidence="5" id="KW-1133">Transmembrane helix</keyword>